<organism evidence="4 5">
    <name type="scientific">Noviherbaspirillum galbum</name>
    <dbReference type="NCBI Taxonomy" id="2709383"/>
    <lineage>
        <taxon>Bacteria</taxon>
        <taxon>Pseudomonadati</taxon>
        <taxon>Pseudomonadota</taxon>
        <taxon>Betaproteobacteria</taxon>
        <taxon>Burkholderiales</taxon>
        <taxon>Oxalobacteraceae</taxon>
        <taxon>Noviherbaspirillum</taxon>
    </lineage>
</organism>
<dbReference type="InterPro" id="IPR041522">
    <property type="entry name" value="CdaR_GGDEF"/>
</dbReference>
<evidence type="ECO:0000313" key="4">
    <source>
        <dbReference type="EMBL" id="NEX62428.1"/>
    </source>
</evidence>
<feature type="domain" description="GAF" evidence="3">
    <location>
        <begin position="91"/>
        <end position="242"/>
    </location>
</feature>
<dbReference type="InterPro" id="IPR042070">
    <property type="entry name" value="PucR_C-HTH_sf"/>
</dbReference>
<dbReference type="InterPro" id="IPR003018">
    <property type="entry name" value="GAF"/>
</dbReference>
<dbReference type="InterPro" id="IPR029016">
    <property type="entry name" value="GAF-like_dom_sf"/>
</dbReference>
<keyword evidence="5" id="KW-1185">Reference proteome</keyword>
<dbReference type="EMBL" id="JAAIVB010000048">
    <property type="protein sequence ID" value="NEX62428.1"/>
    <property type="molecule type" value="Genomic_DNA"/>
</dbReference>
<dbReference type="SMART" id="SM00065">
    <property type="entry name" value="GAF"/>
    <property type="match status" value="1"/>
</dbReference>
<dbReference type="RefSeq" id="WP_163964665.1">
    <property type="nucleotide sequence ID" value="NZ_JAAIVB010000048.1"/>
</dbReference>
<dbReference type="Gene3D" id="1.10.10.2840">
    <property type="entry name" value="PucR C-terminal helix-turn-helix domain"/>
    <property type="match status" value="1"/>
</dbReference>
<dbReference type="InterPro" id="IPR025736">
    <property type="entry name" value="PucR_C-HTH_dom"/>
</dbReference>
<reference evidence="4 5" key="1">
    <citation type="submission" date="2020-02" db="EMBL/GenBank/DDBJ databases">
        <authorList>
            <person name="Kim M.K."/>
        </authorList>
    </citation>
    <scope>NUCLEOTIDE SEQUENCE [LARGE SCALE GENOMIC DNA]</scope>
    <source>
        <strain evidence="4 5">17J57-3</strain>
    </source>
</reference>
<evidence type="ECO:0000256" key="1">
    <source>
        <dbReference type="ARBA" id="ARBA00006754"/>
    </source>
</evidence>
<sequence length="653" mass="71877">MRMDTERTELVSRDLATELVGLLHRNAPIEEFAAHLARAEVMHLEGKDSAGTANLVRMAMGVKNRLDMHQLSEQGMLAMFDSAKDLSSRLDTDSLLGAIVTRARNLLGSHVAWLTIHDAEKDEFRVLASDGAISFNTTRMKLSGRLGIASIVLSTRLPFFTQNYLLDNRFPHDPILDDTFRSEGVAGLAGVPLMFDDKVVGLLFIADRYHRTYTTLNVAILSTLATYAAVAINNARAFEHAKDALHRADVAREELEHHAREIQNAAEAHEQLTALLAKGASLGTLSETIAHLLNGSIVILDEAFHVISKATAPGYTGRLADTYAPHSALSAEVTQAIRNSRQGGRSVIAREEDGELCRVIAVIGGNDLLGAVLLFRQGDLGEIPVRTFERSSSIIGIVLLSQERMEASKSRDVSALMRSLITGTRREDLSLTWDRAKRFGLDLAQPASLILVETEGLKPDALARRLRAGSSLSELVLDEIDGALAIIIPTTKIQHTLSEFTAIAKREFIDRYGGIVSRPIQSPAEIPACYTALRRGLAVIGRLGIKGQIIDQNEMALYSVLFESHDQERLKSFIEATIGPLIAYDDKRHTQLADTLLSYMDSNQNARTTATRLGIHVNTVRQRLTSVEELLGYWGNPIRALEIHVALRLWRLS</sequence>
<dbReference type="Pfam" id="PF13556">
    <property type="entry name" value="HTH_30"/>
    <property type="match status" value="1"/>
</dbReference>
<dbReference type="SUPFAM" id="SSF55781">
    <property type="entry name" value="GAF domain-like"/>
    <property type="match status" value="1"/>
</dbReference>
<protein>
    <submittedName>
        <fullName evidence="4">GAF domain-containing protein</fullName>
    </submittedName>
</protein>
<dbReference type="PANTHER" id="PTHR33744:SF1">
    <property type="entry name" value="DNA-BINDING TRANSCRIPTIONAL ACTIVATOR ADER"/>
    <property type="match status" value="1"/>
</dbReference>
<dbReference type="InterPro" id="IPR051448">
    <property type="entry name" value="CdaR-like_regulators"/>
</dbReference>
<dbReference type="PANTHER" id="PTHR33744">
    <property type="entry name" value="CARBOHYDRATE DIACID REGULATOR"/>
    <property type="match status" value="1"/>
</dbReference>
<gene>
    <name evidence="4" type="ORF">G3574_15160</name>
</gene>
<dbReference type="Pfam" id="PF13185">
    <property type="entry name" value="GAF_2"/>
    <property type="match status" value="1"/>
</dbReference>
<evidence type="ECO:0000259" key="3">
    <source>
        <dbReference type="SMART" id="SM00065"/>
    </source>
</evidence>
<dbReference type="Gene3D" id="3.30.450.40">
    <property type="match status" value="1"/>
</dbReference>
<dbReference type="Pfam" id="PF17853">
    <property type="entry name" value="GGDEF_2"/>
    <property type="match status" value="1"/>
</dbReference>
<name>A0A6B3SPI9_9BURK</name>
<accession>A0A6B3SPI9</accession>
<dbReference type="AlphaFoldDB" id="A0A6B3SPI9"/>
<dbReference type="Proteomes" id="UP000482155">
    <property type="component" value="Unassembled WGS sequence"/>
</dbReference>
<proteinExistence type="inferred from homology"/>
<evidence type="ECO:0000256" key="2">
    <source>
        <dbReference type="SAM" id="Coils"/>
    </source>
</evidence>
<comment type="similarity">
    <text evidence="1">Belongs to the CdaR family.</text>
</comment>
<keyword evidence="2" id="KW-0175">Coiled coil</keyword>
<feature type="coiled-coil region" evidence="2">
    <location>
        <begin position="241"/>
        <end position="275"/>
    </location>
</feature>
<comment type="caution">
    <text evidence="4">The sequence shown here is derived from an EMBL/GenBank/DDBJ whole genome shotgun (WGS) entry which is preliminary data.</text>
</comment>
<evidence type="ECO:0000313" key="5">
    <source>
        <dbReference type="Proteomes" id="UP000482155"/>
    </source>
</evidence>